<evidence type="ECO:0000256" key="4">
    <source>
        <dbReference type="ARBA" id="ARBA00022989"/>
    </source>
</evidence>
<dbReference type="RefSeq" id="WP_188997932.1">
    <property type="nucleotide sequence ID" value="NZ_BMOD01000001.1"/>
</dbReference>
<evidence type="ECO:0000256" key="2">
    <source>
        <dbReference type="ARBA" id="ARBA00009694"/>
    </source>
</evidence>
<keyword evidence="4 6" id="KW-1133">Transmembrane helix</keyword>
<comment type="similarity">
    <text evidence="2">Belongs to the UPF0382 family.</text>
</comment>
<proteinExistence type="inferred from homology"/>
<sequence length="115" mass="12168">MTLFYAALMGALAVAFGAFGAHALKSMLSPDVLATFETGVRYQMYHALALLALGAARFQSKGILFLFIGTLIFSGSLYVLALTGIKVLGAITPIGGVLQIVGWVMVALDARRARM</sequence>
<comment type="caution">
    <text evidence="7">The sequence shown here is derived from an EMBL/GenBank/DDBJ whole genome shotgun (WGS) entry which is preliminary data.</text>
</comment>
<dbReference type="EMBL" id="BMOD01000001">
    <property type="protein sequence ID" value="GGJ17913.1"/>
    <property type="molecule type" value="Genomic_DNA"/>
</dbReference>
<feature type="transmembrane region" description="Helical" evidence="6">
    <location>
        <begin position="39"/>
        <end position="56"/>
    </location>
</feature>
<feature type="transmembrane region" description="Helical" evidence="6">
    <location>
        <begin position="63"/>
        <end position="81"/>
    </location>
</feature>
<keyword evidence="8" id="KW-1185">Reference proteome</keyword>
<evidence type="ECO:0000256" key="1">
    <source>
        <dbReference type="ARBA" id="ARBA00004141"/>
    </source>
</evidence>
<dbReference type="Pfam" id="PF04241">
    <property type="entry name" value="DUF423"/>
    <property type="match status" value="1"/>
</dbReference>
<reference evidence="8" key="1">
    <citation type="journal article" date="2019" name="Int. J. Syst. Evol. Microbiol.">
        <title>The Global Catalogue of Microorganisms (GCM) 10K type strain sequencing project: providing services to taxonomists for standard genome sequencing and annotation.</title>
        <authorList>
            <consortium name="The Broad Institute Genomics Platform"/>
            <consortium name="The Broad Institute Genome Sequencing Center for Infectious Disease"/>
            <person name="Wu L."/>
            <person name="Ma J."/>
        </authorList>
    </citation>
    <scope>NUCLEOTIDE SEQUENCE [LARGE SCALE GENOMIC DNA]</scope>
    <source>
        <strain evidence="8">JCM 14370</strain>
    </source>
</reference>
<evidence type="ECO:0000256" key="3">
    <source>
        <dbReference type="ARBA" id="ARBA00022692"/>
    </source>
</evidence>
<evidence type="ECO:0000313" key="7">
    <source>
        <dbReference type="EMBL" id="GGJ17913.1"/>
    </source>
</evidence>
<keyword evidence="3 6" id="KW-0812">Transmembrane</keyword>
<organism evidence="7 8">
    <name type="scientific">Deinococcus roseus</name>
    <dbReference type="NCBI Taxonomy" id="392414"/>
    <lineage>
        <taxon>Bacteria</taxon>
        <taxon>Thermotogati</taxon>
        <taxon>Deinococcota</taxon>
        <taxon>Deinococci</taxon>
        <taxon>Deinococcales</taxon>
        <taxon>Deinococcaceae</taxon>
        <taxon>Deinococcus</taxon>
    </lineage>
</organism>
<gene>
    <name evidence="7" type="ORF">GCM10008938_00020</name>
</gene>
<evidence type="ECO:0000256" key="6">
    <source>
        <dbReference type="SAM" id="Phobius"/>
    </source>
</evidence>
<accession>A0ABQ2CSZ4</accession>
<feature type="transmembrane region" description="Helical" evidence="6">
    <location>
        <begin position="87"/>
        <end position="108"/>
    </location>
</feature>
<dbReference type="Proteomes" id="UP000632222">
    <property type="component" value="Unassembled WGS sequence"/>
</dbReference>
<comment type="subcellular location">
    <subcellularLocation>
        <location evidence="1">Membrane</location>
        <topology evidence="1">Multi-pass membrane protein</topology>
    </subcellularLocation>
</comment>
<protein>
    <submittedName>
        <fullName evidence="7">DUF423 domain-containing protein</fullName>
    </submittedName>
</protein>
<name>A0ABQ2CSZ4_9DEIO</name>
<evidence type="ECO:0000313" key="8">
    <source>
        <dbReference type="Proteomes" id="UP000632222"/>
    </source>
</evidence>
<dbReference type="InterPro" id="IPR006696">
    <property type="entry name" value="DUF423"/>
</dbReference>
<keyword evidence="5 6" id="KW-0472">Membrane</keyword>
<dbReference type="PANTHER" id="PTHR43461">
    <property type="entry name" value="TRANSMEMBRANE PROTEIN 256"/>
    <property type="match status" value="1"/>
</dbReference>
<evidence type="ECO:0000256" key="5">
    <source>
        <dbReference type="ARBA" id="ARBA00023136"/>
    </source>
</evidence>
<dbReference type="PANTHER" id="PTHR43461:SF1">
    <property type="entry name" value="TRANSMEMBRANE PROTEIN 256"/>
    <property type="match status" value="1"/>
</dbReference>